<gene>
    <name evidence="1" type="ORF">J1C56_02115</name>
</gene>
<keyword evidence="2" id="KW-1185">Reference proteome</keyword>
<dbReference type="RefSeq" id="WP_214385544.1">
    <property type="nucleotide sequence ID" value="NZ_JAFLWW010000001.1"/>
</dbReference>
<evidence type="ECO:0000313" key="1">
    <source>
        <dbReference type="EMBL" id="MBT1154380.1"/>
    </source>
</evidence>
<reference evidence="1" key="2">
    <citation type="submission" date="2021-03" db="EMBL/GenBank/DDBJ databases">
        <authorList>
            <person name="Artuso I."/>
            <person name="Turrini P."/>
            <person name="Pirolo M."/>
            <person name="Lugli G.A."/>
            <person name="Ventura M."/>
            <person name="Visca P."/>
        </authorList>
    </citation>
    <scope>NUCLEOTIDE SEQUENCE</scope>
    <source>
        <strain evidence="1">LMG 26462</strain>
    </source>
</reference>
<evidence type="ECO:0000313" key="2">
    <source>
        <dbReference type="Proteomes" id="UP001138921"/>
    </source>
</evidence>
<sequence length="308" mass="32870">MANTTTSTGSIPDYIANPTKNALGSVESFLKSPDNYVYGSKPGETLYTPLSQGQNKAIGNVNWLADQNLAELFGTNKAGGMLDEFAAYKPDQLSAEKLTDEGGYLGSIDGYMNPYLRQILDPQIREIGDGLQRGRRDLGANASMSGAFGDARHGIVETGLYDDAAENAADITGRTYSDAWNNAMQMRSGDMATKLGVDTSNRDAETLANENKATAASGIAGLGQQYFKNFTDVNDALFNAGQVEREASQEQNDALRSFQEAIKNKKYDDALKLLGAVQGSPYPTSSTSKTKSDDGLFGLLGSAVGSLF</sequence>
<accession>A0A9X1D0Z9</accession>
<name>A0A9X1D0Z9_9HYPH</name>
<dbReference type="AlphaFoldDB" id="A0A9X1D0Z9"/>
<organism evidence="1 2">
    <name type="scientific">Aminobacter anthyllidis</name>
    <dbReference type="NCBI Taxonomy" id="1035067"/>
    <lineage>
        <taxon>Bacteria</taxon>
        <taxon>Pseudomonadati</taxon>
        <taxon>Pseudomonadota</taxon>
        <taxon>Alphaproteobacteria</taxon>
        <taxon>Hyphomicrobiales</taxon>
        <taxon>Phyllobacteriaceae</taxon>
        <taxon>Aminobacter</taxon>
    </lineage>
</organism>
<protein>
    <submittedName>
        <fullName evidence="1">Uncharacterized protein</fullName>
    </submittedName>
</protein>
<dbReference type="EMBL" id="JAFLWW010000001">
    <property type="protein sequence ID" value="MBT1154380.1"/>
    <property type="molecule type" value="Genomic_DNA"/>
</dbReference>
<comment type="caution">
    <text evidence="1">The sequence shown here is derived from an EMBL/GenBank/DDBJ whole genome shotgun (WGS) entry which is preliminary data.</text>
</comment>
<proteinExistence type="predicted"/>
<dbReference type="Proteomes" id="UP001138921">
    <property type="component" value="Unassembled WGS sequence"/>
</dbReference>
<reference evidence="1" key="1">
    <citation type="journal article" date="2021" name="Microorganisms">
        <title>Phylogenomic Reconstruction and Metabolic Potential of the Genus Aminobacter.</title>
        <authorList>
            <person name="Artuso I."/>
            <person name="Turrini P."/>
            <person name="Pirolo M."/>
            <person name="Lugli G.A."/>
            <person name="Ventura M."/>
            <person name="Visca P."/>
        </authorList>
    </citation>
    <scope>NUCLEOTIDE SEQUENCE</scope>
    <source>
        <strain evidence="1">LMG 26462</strain>
    </source>
</reference>